<organism evidence="4 5">
    <name type="scientific">Baumannia cicadellinicola subsp. Homalodisca coagulata</name>
    <dbReference type="NCBI Taxonomy" id="374463"/>
    <lineage>
        <taxon>Bacteria</taxon>
        <taxon>Pseudomonadati</taxon>
        <taxon>Pseudomonadota</taxon>
        <taxon>Gammaproteobacteria</taxon>
        <taxon>Candidatus Palibaumannia</taxon>
    </lineage>
</organism>
<dbReference type="EMBL" id="CP000238">
    <property type="protein sequence ID" value="ABF14010.1"/>
    <property type="molecule type" value="Genomic_DNA"/>
</dbReference>
<dbReference type="PROSITE" id="PS51384">
    <property type="entry name" value="FAD_FR"/>
    <property type="match status" value="1"/>
</dbReference>
<dbReference type="GO" id="GO:0016491">
    <property type="term" value="F:oxidoreductase activity"/>
    <property type="evidence" value="ECO:0007669"/>
    <property type="project" value="UniProtKB-KW"/>
</dbReference>
<evidence type="ECO:0000313" key="5">
    <source>
        <dbReference type="Proteomes" id="UP000002427"/>
    </source>
</evidence>
<dbReference type="SUPFAM" id="SSF52343">
    <property type="entry name" value="Ferredoxin reductase-like, C-terminal NADP-linked domain"/>
    <property type="match status" value="1"/>
</dbReference>
<dbReference type="OrthoDB" id="9806195at2"/>
<proteinExistence type="predicted"/>
<dbReference type="AlphaFoldDB" id="Q1LU26"/>
<feature type="domain" description="FAD-binding FR-type" evidence="3">
    <location>
        <begin position="1"/>
        <end position="101"/>
    </location>
</feature>
<dbReference type="InterPro" id="IPR017938">
    <property type="entry name" value="Riboflavin_synthase-like_b-brl"/>
</dbReference>
<reference evidence="4 5" key="1">
    <citation type="journal article" date="2006" name="PLoS Biol.">
        <title>Metabolic complementarity and genomics of the dual bacterial symbiosis of sharpshooters.</title>
        <authorList>
            <person name="Wu D."/>
            <person name="Daugherty S.C."/>
            <person name="Van Aken S.E."/>
            <person name="Pai G.H."/>
            <person name="Watkins K.L."/>
            <person name="Khouri H."/>
            <person name="Tallon L.J."/>
            <person name="Zaborsky J.M."/>
            <person name="Dunbar H.E."/>
            <person name="Tran P.L."/>
            <person name="Moran N.A."/>
            <person name="Eisen J.A."/>
        </authorList>
    </citation>
    <scope>NUCLEOTIDE SEQUENCE [LARGE SCALE GENOMIC DNA]</scope>
    <source>
        <strain evidence="4">Hc</strain>
    </source>
</reference>
<dbReference type="KEGG" id="bci:BCI_0060"/>
<protein>
    <submittedName>
        <fullName evidence="4">Ferrisiderophore reductase</fullName>
        <ecNumber evidence="4">1.5.1.-</ecNumber>
    </submittedName>
</protein>
<sequence length="239" mass="27154">MITLTCKVLSIDEITPNIYRILLIPEVTCNFRAGQYLMIIINEQKKIPFSIASTPRETNCIELHISASVSKRHLCAMTVINFLLKNSKIVVEMPQGTAWLRDDTKRPIMLIASGTGFAYARSILLTVLKQQPHRMVVIYSGGRTKNNLYYLSELENLLLQYSQLTAVPVIELPDENWTGRTGSVLSAVMQDYNNLEMYDIYMAGSIKMVKSACELFCTKRHAHIDHIFSDALTFLRDQS</sequence>
<dbReference type="InterPro" id="IPR017927">
    <property type="entry name" value="FAD-bd_FR_type"/>
</dbReference>
<dbReference type="Proteomes" id="UP000002427">
    <property type="component" value="Chromosome"/>
</dbReference>
<dbReference type="EC" id="1.5.1.-" evidence="4"/>
<dbReference type="InterPro" id="IPR001433">
    <property type="entry name" value="OxRdtase_FAD/NAD-bd"/>
</dbReference>
<dbReference type="SUPFAM" id="SSF63380">
    <property type="entry name" value="Riboflavin synthase domain-like"/>
    <property type="match status" value="1"/>
</dbReference>
<evidence type="ECO:0000313" key="4">
    <source>
        <dbReference type="EMBL" id="ABF14010.1"/>
    </source>
</evidence>
<keyword evidence="4" id="KW-0560">Oxidoreductase</keyword>
<keyword evidence="1" id="KW-0285">Flavoprotein</keyword>
<dbReference type="RefSeq" id="WP_011520271.1">
    <property type="nucleotide sequence ID" value="NC_007984.1"/>
</dbReference>
<dbReference type="CDD" id="cd06189">
    <property type="entry name" value="flavin_oxioreductase"/>
    <property type="match status" value="1"/>
</dbReference>
<name>Q1LU26_BAUCH</name>
<evidence type="ECO:0000259" key="3">
    <source>
        <dbReference type="PROSITE" id="PS51384"/>
    </source>
</evidence>
<dbReference type="HOGENOM" id="CLU_003827_7_4_6"/>
<dbReference type="PANTHER" id="PTHR43644">
    <property type="entry name" value="NA(+)-TRANSLOCATING NADH-QUINONE REDUCTASE SUBUNIT"/>
    <property type="match status" value="1"/>
</dbReference>
<dbReference type="PRINTS" id="PR00410">
    <property type="entry name" value="PHEHYDRXLASE"/>
</dbReference>
<dbReference type="STRING" id="374463.BCI_0060"/>
<dbReference type="Gene3D" id="2.40.30.10">
    <property type="entry name" value="Translation factors"/>
    <property type="match status" value="1"/>
</dbReference>
<keyword evidence="5" id="KW-1185">Reference proteome</keyword>
<dbReference type="PANTHER" id="PTHR43644:SF1">
    <property type="entry name" value="NAD(P)H-FLAVIN REDUCTASE"/>
    <property type="match status" value="1"/>
</dbReference>
<keyword evidence="2" id="KW-0274">FAD</keyword>
<accession>Q1LU26</accession>
<gene>
    <name evidence="4" type="primary">ubiB</name>
    <name evidence="4" type="ordered locus">BCI_0060</name>
</gene>
<evidence type="ECO:0000256" key="1">
    <source>
        <dbReference type="ARBA" id="ARBA00022630"/>
    </source>
</evidence>
<dbReference type="Gene3D" id="3.40.50.80">
    <property type="entry name" value="Nucleotide-binding domain of ferredoxin-NADP reductase (FNR) module"/>
    <property type="match status" value="1"/>
</dbReference>
<dbReference type="Pfam" id="PF00175">
    <property type="entry name" value="NAD_binding_1"/>
    <property type="match status" value="1"/>
</dbReference>
<dbReference type="InterPro" id="IPR039261">
    <property type="entry name" value="FNR_nucleotide-bd"/>
</dbReference>
<dbReference type="NCBIfam" id="NF005963">
    <property type="entry name" value="PRK08051.1"/>
    <property type="match status" value="1"/>
</dbReference>
<evidence type="ECO:0000256" key="2">
    <source>
        <dbReference type="ARBA" id="ARBA00022827"/>
    </source>
</evidence>